<dbReference type="Pfam" id="PF03009">
    <property type="entry name" value="GDPD"/>
    <property type="match status" value="1"/>
</dbReference>
<gene>
    <name evidence="11" type="ORF">TrCOL_g6661</name>
</gene>
<evidence type="ECO:0000256" key="1">
    <source>
        <dbReference type="ARBA" id="ARBA00004370"/>
    </source>
</evidence>
<feature type="transmembrane region" description="Helical" evidence="9">
    <location>
        <begin position="17"/>
        <end position="43"/>
    </location>
</feature>
<dbReference type="InterPro" id="IPR017946">
    <property type="entry name" value="PLC-like_Pdiesterase_TIM-brl"/>
</dbReference>
<dbReference type="PANTHER" id="PTHR42758">
    <property type="entry name" value="PHOSPHATIDYLGLYCEROL PHOSPHOLIPASE C"/>
    <property type="match status" value="1"/>
</dbReference>
<evidence type="ECO:0000256" key="5">
    <source>
        <dbReference type="ARBA" id="ARBA00022989"/>
    </source>
</evidence>
<dbReference type="InterPro" id="IPR052271">
    <property type="entry name" value="GDPD-Related"/>
</dbReference>
<organism evidence="11 12">
    <name type="scientific">Triparma columacea</name>
    <dbReference type="NCBI Taxonomy" id="722753"/>
    <lineage>
        <taxon>Eukaryota</taxon>
        <taxon>Sar</taxon>
        <taxon>Stramenopiles</taxon>
        <taxon>Ochrophyta</taxon>
        <taxon>Bolidophyceae</taxon>
        <taxon>Parmales</taxon>
        <taxon>Triparmaceae</taxon>
        <taxon>Triparma</taxon>
    </lineage>
</organism>
<dbReference type="GO" id="GO:0005737">
    <property type="term" value="C:cytoplasm"/>
    <property type="evidence" value="ECO:0007669"/>
    <property type="project" value="UniProtKB-ARBA"/>
</dbReference>
<feature type="compositionally biased region" description="Low complexity" evidence="8">
    <location>
        <begin position="391"/>
        <end position="403"/>
    </location>
</feature>
<dbReference type="GO" id="GO:0008081">
    <property type="term" value="F:phosphoric diester hydrolase activity"/>
    <property type="evidence" value="ECO:0007669"/>
    <property type="project" value="InterPro"/>
</dbReference>
<evidence type="ECO:0000313" key="12">
    <source>
        <dbReference type="Proteomes" id="UP001165065"/>
    </source>
</evidence>
<keyword evidence="5 9" id="KW-1133">Transmembrane helix</keyword>
<dbReference type="EMBL" id="BRYA01000399">
    <property type="protein sequence ID" value="GMI48458.1"/>
    <property type="molecule type" value="Genomic_DNA"/>
</dbReference>
<evidence type="ECO:0000256" key="8">
    <source>
        <dbReference type="SAM" id="MobiDB-lite"/>
    </source>
</evidence>
<dbReference type="InterPro" id="IPR030395">
    <property type="entry name" value="GP_PDE_dom"/>
</dbReference>
<feature type="region of interest" description="Disordered" evidence="8">
    <location>
        <begin position="388"/>
        <end position="426"/>
    </location>
</feature>
<evidence type="ECO:0000259" key="10">
    <source>
        <dbReference type="PROSITE" id="PS51704"/>
    </source>
</evidence>
<name>A0A9W7GPS7_9STRA</name>
<evidence type="ECO:0000256" key="6">
    <source>
        <dbReference type="ARBA" id="ARBA00023098"/>
    </source>
</evidence>
<evidence type="ECO:0000256" key="2">
    <source>
        <dbReference type="ARBA" id="ARBA00007277"/>
    </source>
</evidence>
<dbReference type="OrthoDB" id="1058301at2759"/>
<dbReference type="PROSITE" id="PS51704">
    <property type="entry name" value="GP_PDE"/>
    <property type="match status" value="1"/>
</dbReference>
<proteinExistence type="inferred from homology"/>
<dbReference type="AlphaFoldDB" id="A0A9W7GPS7"/>
<accession>A0A9W7GPS7</accession>
<sequence length="426" mass="48624">MRHLSTYASSLDNPTRILVVCFLVPLFWPVLFFIWPGLFFFIVSNRALRDPMGLHTNKNLLRDMSLFRRVNAPMRSMSSPIRRSTLRKKPLIIAHRCGGGEAPENTVAAARQSLENSPSLILHVDLLLTADKQVVCFHDQEPHERNMLKMTGRDSSISFFEFGNLPPLLSRIPTNPLCDLGSYIDTTKFTRDGRKICKFEDLCEAFIDVPMVLELWGDDLTLVERVHEILFSFRRAKNVVWGNRFSVKIQRACEDYDHVIPTFSTASQWSWLYIAYYTGVLPFLPIQHFDVFNAVLINEAKWRQLLIGSLGQNMMSDVVVLVFNVVQRTINWLLRAPGLFEHLQARGIPVVAFVVNDEEEWGYACSKNMAAICTDYPARFNSFSKAAPMVSSPSSQQDISTSSAKPPPQERQRSHTSFGEYRNGRL</sequence>
<dbReference type="Gene3D" id="3.20.20.190">
    <property type="entry name" value="Phosphatidylinositol (PI) phosphodiesterase"/>
    <property type="match status" value="1"/>
</dbReference>
<keyword evidence="3 9" id="KW-0812">Transmembrane</keyword>
<evidence type="ECO:0000256" key="4">
    <source>
        <dbReference type="ARBA" id="ARBA00022801"/>
    </source>
</evidence>
<keyword evidence="4" id="KW-0378">Hydrolase</keyword>
<keyword evidence="6" id="KW-0443">Lipid metabolism</keyword>
<evidence type="ECO:0000256" key="9">
    <source>
        <dbReference type="SAM" id="Phobius"/>
    </source>
</evidence>
<comment type="similarity">
    <text evidence="2">Belongs to the glycerophosphoryl diester phosphodiesterase family.</text>
</comment>
<dbReference type="GO" id="GO:0046475">
    <property type="term" value="P:glycerophospholipid catabolic process"/>
    <property type="evidence" value="ECO:0007669"/>
    <property type="project" value="TreeGrafter"/>
</dbReference>
<comment type="caution">
    <text evidence="11">The sequence shown here is derived from an EMBL/GenBank/DDBJ whole genome shotgun (WGS) entry which is preliminary data.</text>
</comment>
<comment type="subcellular location">
    <subcellularLocation>
        <location evidence="1">Membrane</location>
    </subcellularLocation>
</comment>
<evidence type="ECO:0000256" key="3">
    <source>
        <dbReference type="ARBA" id="ARBA00022692"/>
    </source>
</evidence>
<keyword evidence="7 9" id="KW-0472">Membrane</keyword>
<feature type="domain" description="GP-PDE" evidence="10">
    <location>
        <begin position="90"/>
        <end position="384"/>
    </location>
</feature>
<dbReference type="GO" id="GO:0016020">
    <property type="term" value="C:membrane"/>
    <property type="evidence" value="ECO:0007669"/>
    <property type="project" value="UniProtKB-SubCell"/>
</dbReference>
<dbReference type="SUPFAM" id="SSF51695">
    <property type="entry name" value="PLC-like phosphodiesterases"/>
    <property type="match status" value="1"/>
</dbReference>
<keyword evidence="12" id="KW-1185">Reference proteome</keyword>
<protein>
    <recommendedName>
        <fullName evidence="10">GP-PDE domain-containing protein</fullName>
    </recommendedName>
</protein>
<evidence type="ECO:0000256" key="7">
    <source>
        <dbReference type="ARBA" id="ARBA00023136"/>
    </source>
</evidence>
<dbReference type="PANTHER" id="PTHR42758:SF2">
    <property type="entry name" value="PHOSPHATIDYLGLYCEROL PHOSPHOLIPASE C"/>
    <property type="match status" value="1"/>
</dbReference>
<reference evidence="12" key="1">
    <citation type="journal article" date="2023" name="Commun. Biol.">
        <title>Genome analysis of Parmales, the sister group of diatoms, reveals the evolutionary specialization of diatoms from phago-mixotrophs to photoautotrophs.</title>
        <authorList>
            <person name="Ban H."/>
            <person name="Sato S."/>
            <person name="Yoshikawa S."/>
            <person name="Yamada K."/>
            <person name="Nakamura Y."/>
            <person name="Ichinomiya M."/>
            <person name="Sato N."/>
            <person name="Blanc-Mathieu R."/>
            <person name="Endo H."/>
            <person name="Kuwata A."/>
            <person name="Ogata H."/>
        </authorList>
    </citation>
    <scope>NUCLEOTIDE SEQUENCE [LARGE SCALE GENOMIC DNA]</scope>
</reference>
<evidence type="ECO:0000313" key="11">
    <source>
        <dbReference type="EMBL" id="GMI48458.1"/>
    </source>
</evidence>
<dbReference type="Proteomes" id="UP001165065">
    <property type="component" value="Unassembled WGS sequence"/>
</dbReference>